<name>A0ABW3R6F6_9PSEU</name>
<dbReference type="GO" id="GO:0005524">
    <property type="term" value="F:ATP binding"/>
    <property type="evidence" value="ECO:0007669"/>
    <property type="project" value="UniProtKB-KW"/>
</dbReference>
<gene>
    <name evidence="1" type="ORF">ACFQ3T_36445</name>
</gene>
<accession>A0ABW3R6F6</accession>
<keyword evidence="2" id="KW-1185">Reference proteome</keyword>
<dbReference type="SUPFAM" id="SSF55874">
    <property type="entry name" value="ATPase domain of HSP90 chaperone/DNA topoisomerase II/histidine kinase"/>
    <property type="match status" value="1"/>
</dbReference>
<dbReference type="EMBL" id="JBHTLK010000466">
    <property type="protein sequence ID" value="MFD1152659.1"/>
    <property type="molecule type" value="Genomic_DNA"/>
</dbReference>
<dbReference type="InterPro" id="IPR036890">
    <property type="entry name" value="HATPase_C_sf"/>
</dbReference>
<evidence type="ECO:0000313" key="2">
    <source>
        <dbReference type="Proteomes" id="UP001597168"/>
    </source>
</evidence>
<organism evidence="1 2">
    <name type="scientific">Saccharothrix hoggarensis</name>
    <dbReference type="NCBI Taxonomy" id="913853"/>
    <lineage>
        <taxon>Bacteria</taxon>
        <taxon>Bacillati</taxon>
        <taxon>Actinomycetota</taxon>
        <taxon>Actinomycetes</taxon>
        <taxon>Pseudonocardiales</taxon>
        <taxon>Pseudonocardiaceae</taxon>
        <taxon>Saccharothrix</taxon>
    </lineage>
</organism>
<sequence length="130" mass="14177">MAGSVTVTAGHDTVVLVVQDDDPTSPADVARWLRERLDGWRELDVLLVGVVVGELFGNARRHGSPPYVLELVLDRWREALVVSVRDRALGGSGPWRSAAGLLLVDGLTDRWGVLTQGAFTTVWAEVVFED</sequence>
<dbReference type="RefSeq" id="WP_380730707.1">
    <property type="nucleotide sequence ID" value="NZ_JBHTLK010000466.1"/>
</dbReference>
<dbReference type="Proteomes" id="UP001597168">
    <property type="component" value="Unassembled WGS sequence"/>
</dbReference>
<protein>
    <submittedName>
        <fullName evidence="1">ATP-binding protein</fullName>
    </submittedName>
</protein>
<dbReference type="CDD" id="cd16936">
    <property type="entry name" value="HATPase_RsbW-like"/>
    <property type="match status" value="1"/>
</dbReference>
<comment type="caution">
    <text evidence="1">The sequence shown here is derived from an EMBL/GenBank/DDBJ whole genome shotgun (WGS) entry which is preliminary data.</text>
</comment>
<proteinExistence type="predicted"/>
<keyword evidence="1" id="KW-0067">ATP-binding</keyword>
<evidence type="ECO:0000313" key="1">
    <source>
        <dbReference type="EMBL" id="MFD1152659.1"/>
    </source>
</evidence>
<keyword evidence="1" id="KW-0547">Nucleotide-binding</keyword>
<reference evidence="2" key="1">
    <citation type="journal article" date="2019" name="Int. J. Syst. Evol. Microbiol.">
        <title>The Global Catalogue of Microorganisms (GCM) 10K type strain sequencing project: providing services to taxonomists for standard genome sequencing and annotation.</title>
        <authorList>
            <consortium name="The Broad Institute Genomics Platform"/>
            <consortium name="The Broad Institute Genome Sequencing Center for Infectious Disease"/>
            <person name="Wu L."/>
            <person name="Ma J."/>
        </authorList>
    </citation>
    <scope>NUCLEOTIDE SEQUENCE [LARGE SCALE GENOMIC DNA]</scope>
    <source>
        <strain evidence="2">CCUG 60214</strain>
    </source>
</reference>
<dbReference type="Gene3D" id="3.30.565.10">
    <property type="entry name" value="Histidine kinase-like ATPase, C-terminal domain"/>
    <property type="match status" value="1"/>
</dbReference>